<protein>
    <recommendedName>
        <fullName evidence="4">Flagellar hook-associated protein 1</fullName>
    </recommendedName>
</protein>
<keyword evidence="6" id="KW-0975">Bacterial flagellum</keyword>
<name>A0A969W909_9GAMM</name>
<accession>A0A969W909</accession>
<gene>
    <name evidence="11" type="primary">flgK</name>
    <name evidence="11" type="ORF">G7Y82_05475</name>
</gene>
<dbReference type="InterPro" id="IPR053927">
    <property type="entry name" value="FlgK_helical"/>
</dbReference>
<dbReference type="Pfam" id="PF21158">
    <property type="entry name" value="flgK_1st_1"/>
    <property type="match status" value="1"/>
</dbReference>
<evidence type="ECO:0000259" key="7">
    <source>
        <dbReference type="Pfam" id="PF00460"/>
    </source>
</evidence>
<evidence type="ECO:0000259" key="10">
    <source>
        <dbReference type="Pfam" id="PF22638"/>
    </source>
</evidence>
<evidence type="ECO:0000256" key="6">
    <source>
        <dbReference type="ARBA" id="ARBA00023143"/>
    </source>
</evidence>
<dbReference type="InterPro" id="IPR049119">
    <property type="entry name" value="FlgK_D2-like"/>
</dbReference>
<dbReference type="RefSeq" id="WP_168146996.1">
    <property type="nucleotide sequence ID" value="NZ_JAAVXB010000002.1"/>
</dbReference>
<evidence type="ECO:0000313" key="11">
    <source>
        <dbReference type="EMBL" id="NKF21760.1"/>
    </source>
</evidence>
<dbReference type="InterPro" id="IPR010930">
    <property type="entry name" value="Flg_bb/hook_C_dom"/>
</dbReference>
<evidence type="ECO:0000256" key="1">
    <source>
        <dbReference type="ARBA" id="ARBA00004365"/>
    </source>
</evidence>
<comment type="caution">
    <text evidence="11">The sequence shown here is derived from an EMBL/GenBank/DDBJ whole genome shotgun (WGS) entry which is preliminary data.</text>
</comment>
<dbReference type="GO" id="GO:0009424">
    <property type="term" value="C:bacterial-type flagellum hook"/>
    <property type="evidence" value="ECO:0007669"/>
    <property type="project" value="InterPro"/>
</dbReference>
<evidence type="ECO:0000256" key="3">
    <source>
        <dbReference type="ARBA" id="ARBA00009677"/>
    </source>
</evidence>
<comment type="subcellular location">
    <subcellularLocation>
        <location evidence="1">Bacterial flagellum</location>
    </subcellularLocation>
    <subcellularLocation>
        <location evidence="2">Secreted</location>
    </subcellularLocation>
</comment>
<comment type="similarity">
    <text evidence="3">Belongs to the flagella basal body rod proteins family.</text>
</comment>
<evidence type="ECO:0000256" key="5">
    <source>
        <dbReference type="ARBA" id="ARBA00022525"/>
    </source>
</evidence>
<dbReference type="InterPro" id="IPR002371">
    <property type="entry name" value="FlgK"/>
</dbReference>
<evidence type="ECO:0000256" key="2">
    <source>
        <dbReference type="ARBA" id="ARBA00004613"/>
    </source>
</evidence>
<dbReference type="GO" id="GO:0044780">
    <property type="term" value="P:bacterial-type flagellum assembly"/>
    <property type="evidence" value="ECO:0007669"/>
    <property type="project" value="InterPro"/>
</dbReference>
<keyword evidence="11" id="KW-0969">Cilium</keyword>
<dbReference type="GO" id="GO:0005576">
    <property type="term" value="C:extracellular region"/>
    <property type="evidence" value="ECO:0007669"/>
    <property type="project" value="UniProtKB-SubCell"/>
</dbReference>
<dbReference type="PANTHER" id="PTHR30033:SF1">
    <property type="entry name" value="FLAGELLAR HOOK-ASSOCIATED PROTEIN 1"/>
    <property type="match status" value="1"/>
</dbReference>
<keyword evidence="12" id="KW-1185">Reference proteome</keyword>
<keyword evidence="11" id="KW-0966">Cell projection</keyword>
<dbReference type="PRINTS" id="PR01005">
    <property type="entry name" value="FLGHOOKAP1"/>
</dbReference>
<dbReference type="Pfam" id="PF06429">
    <property type="entry name" value="Flg_bbr_C"/>
    <property type="match status" value="1"/>
</dbReference>
<dbReference type="EMBL" id="JAAVXB010000002">
    <property type="protein sequence ID" value="NKF21760.1"/>
    <property type="molecule type" value="Genomic_DNA"/>
</dbReference>
<dbReference type="InterPro" id="IPR001444">
    <property type="entry name" value="Flag_bb_rod_N"/>
</dbReference>
<dbReference type="Pfam" id="PF22638">
    <property type="entry name" value="FlgK_D1"/>
    <property type="match status" value="1"/>
</dbReference>
<feature type="domain" description="Flagellar hook-associated protein FlgK helical" evidence="10">
    <location>
        <begin position="93"/>
        <end position="321"/>
    </location>
</feature>
<dbReference type="AlphaFoldDB" id="A0A969W909"/>
<keyword evidence="11" id="KW-0282">Flagellum</keyword>
<proteinExistence type="inferred from homology"/>
<keyword evidence="5" id="KW-0964">Secreted</keyword>
<feature type="domain" description="Flagellar hook-associated protein 1 D2-like" evidence="9">
    <location>
        <begin position="332"/>
        <end position="411"/>
    </location>
</feature>
<reference evidence="11" key="1">
    <citation type="submission" date="2020-03" db="EMBL/GenBank/DDBJ databases">
        <title>Solimonas marina sp. nov., isolated from deep seawater of the Pacific Ocean.</title>
        <authorList>
            <person name="Liu X."/>
            <person name="Lai Q."/>
            <person name="Sun F."/>
            <person name="Gai Y."/>
            <person name="Li G."/>
            <person name="Shao Z."/>
        </authorList>
    </citation>
    <scope>NUCLEOTIDE SEQUENCE</scope>
    <source>
        <strain evidence="11">C16B3</strain>
    </source>
</reference>
<dbReference type="PANTHER" id="PTHR30033">
    <property type="entry name" value="FLAGELLAR HOOK-ASSOCIATED PROTEIN 1"/>
    <property type="match status" value="1"/>
</dbReference>
<dbReference type="NCBIfam" id="TIGR02492">
    <property type="entry name" value="flgK_ends"/>
    <property type="match status" value="1"/>
</dbReference>
<dbReference type="Proteomes" id="UP000653472">
    <property type="component" value="Unassembled WGS sequence"/>
</dbReference>
<dbReference type="GO" id="GO:0005198">
    <property type="term" value="F:structural molecule activity"/>
    <property type="evidence" value="ECO:0007669"/>
    <property type="project" value="InterPro"/>
</dbReference>
<evidence type="ECO:0000256" key="4">
    <source>
        <dbReference type="ARBA" id="ARBA00016244"/>
    </source>
</evidence>
<feature type="domain" description="Flagellar basal body rod protein N-terminal" evidence="7">
    <location>
        <begin position="5"/>
        <end position="34"/>
    </location>
</feature>
<evidence type="ECO:0000259" key="8">
    <source>
        <dbReference type="Pfam" id="PF06429"/>
    </source>
</evidence>
<sequence length="623" mass="62543">MGDILATGSSALLAYQTALSTTSHNIANANTTGYSRQRVELTSKLGQGTASGYVGAGVDVATVQRITDSLVNARLQTSTSAYARIDVYSTYASQIDTLLSDSSTNLSTPMQSFFDAANALSSTPTSTSARQAVLSSAKTLTDRVTLLQSQLDSMNSDLNQSLSTTVESINTNTEALAKLNTQIINAQSQSGGQPPNDLLDQRDQLVQQIAEQVGITTAVQDDGSLNVFTASGQALVLGGKSTALGVSSDAYNSGALDVTYNGKPITAQLSGGTVGGLLDTRREVIEPARSELGKLAAGIAAAINQQNAAGVDLSGNQGGDLLTMPSGTAYAATANAGTAQMDVAIADVSALSGSNYVLKFDGASWTATDAQSGAAVALTGSGTSADPLMLGGVAISVSGAAQAGDSFLVKPTANAASQLSLATTDPSKIAAARAVTASAASGNGSAVGDISVTDSGNAALTDAVTITFTDANTYQINGSGSYAYSAGDAISVNGWSLTLSGDVAAGDSFSIAKTAANSSDNGNANALATLGSLALFAGGETLDAAQSALTTKAATRAQQASLALDAQSAVKTQAEAARDSVSGVNLDEEAADLLRYQQAYQAAAQVISTANTIFQSLLQATRG</sequence>
<feature type="domain" description="Flagellar basal-body/hook protein C-terminal" evidence="8">
    <location>
        <begin position="581"/>
        <end position="619"/>
    </location>
</feature>
<organism evidence="11 12">
    <name type="scientific">Solimonas marina</name>
    <dbReference type="NCBI Taxonomy" id="2714601"/>
    <lineage>
        <taxon>Bacteria</taxon>
        <taxon>Pseudomonadati</taxon>
        <taxon>Pseudomonadota</taxon>
        <taxon>Gammaproteobacteria</taxon>
        <taxon>Nevskiales</taxon>
        <taxon>Nevskiaceae</taxon>
        <taxon>Solimonas</taxon>
    </lineage>
</organism>
<dbReference type="SUPFAM" id="SSF64518">
    <property type="entry name" value="Phase 1 flagellin"/>
    <property type="match status" value="2"/>
</dbReference>
<evidence type="ECO:0000313" key="12">
    <source>
        <dbReference type="Proteomes" id="UP000653472"/>
    </source>
</evidence>
<dbReference type="Pfam" id="PF00460">
    <property type="entry name" value="Flg_bb_rod"/>
    <property type="match status" value="1"/>
</dbReference>
<evidence type="ECO:0000259" key="9">
    <source>
        <dbReference type="Pfam" id="PF21158"/>
    </source>
</evidence>